<reference evidence="2" key="1">
    <citation type="journal article" date="2011" name="PLoS Genet.">
        <title>Genomic analysis of the necrotrophic fungal pathogens Sclerotinia sclerotiorum and Botrytis cinerea.</title>
        <authorList>
            <person name="Amselem J."/>
            <person name="Cuomo C.A."/>
            <person name="van Kan J.A."/>
            <person name="Viaud M."/>
            <person name="Benito E.P."/>
            <person name="Couloux A."/>
            <person name="Coutinho P.M."/>
            <person name="de Vries R.P."/>
            <person name="Dyer P.S."/>
            <person name="Fillinger S."/>
            <person name="Fournier E."/>
            <person name="Gout L."/>
            <person name="Hahn M."/>
            <person name="Kohn L."/>
            <person name="Lapalu N."/>
            <person name="Plummer K.M."/>
            <person name="Pradier J.M."/>
            <person name="Quevillon E."/>
            <person name="Sharon A."/>
            <person name="Simon A."/>
            <person name="ten Have A."/>
            <person name="Tudzynski B."/>
            <person name="Tudzynski P."/>
            <person name="Wincker P."/>
            <person name="Andrew M."/>
            <person name="Anthouard V."/>
            <person name="Beever R.E."/>
            <person name="Beffa R."/>
            <person name="Benoit I."/>
            <person name="Bouzid O."/>
            <person name="Brault B."/>
            <person name="Chen Z."/>
            <person name="Choquer M."/>
            <person name="Collemare J."/>
            <person name="Cotton P."/>
            <person name="Danchin E.G."/>
            <person name="Da Silva C."/>
            <person name="Gautier A."/>
            <person name="Giraud C."/>
            <person name="Giraud T."/>
            <person name="Gonzalez C."/>
            <person name="Grossetete S."/>
            <person name="Guldener U."/>
            <person name="Henrissat B."/>
            <person name="Howlett B.J."/>
            <person name="Kodira C."/>
            <person name="Kretschmer M."/>
            <person name="Lappartient A."/>
            <person name="Leroch M."/>
            <person name="Levis C."/>
            <person name="Mauceli E."/>
            <person name="Neuveglise C."/>
            <person name="Oeser B."/>
            <person name="Pearson M."/>
            <person name="Poulain J."/>
            <person name="Poussereau N."/>
            <person name="Quesneville H."/>
            <person name="Rascle C."/>
            <person name="Schumacher J."/>
            <person name="Segurens B."/>
            <person name="Sexton A."/>
            <person name="Silva E."/>
            <person name="Sirven C."/>
            <person name="Soanes D.M."/>
            <person name="Talbot N.J."/>
            <person name="Templeton M."/>
            <person name="Yandava C."/>
            <person name="Yarden O."/>
            <person name="Zeng Q."/>
            <person name="Rollins J.A."/>
            <person name="Lebrun M.H."/>
            <person name="Dickman M."/>
        </authorList>
    </citation>
    <scope>NUCLEOTIDE SEQUENCE [LARGE SCALE GENOMIC DNA]</scope>
    <source>
        <strain evidence="2">ATCC 18683 / 1980 / Ss-1</strain>
    </source>
</reference>
<dbReference type="GeneID" id="5486814"/>
<evidence type="ECO:0000313" key="2">
    <source>
        <dbReference type="Proteomes" id="UP000001312"/>
    </source>
</evidence>
<dbReference type="InParanoid" id="A7ESC6"/>
<dbReference type="AlphaFoldDB" id="A7ESC6"/>
<name>A7ESC6_SCLS1</name>
<dbReference type="Proteomes" id="UP000001312">
    <property type="component" value="Unassembled WGS sequence"/>
</dbReference>
<organism evidence="1 2">
    <name type="scientific">Sclerotinia sclerotiorum (strain ATCC 18683 / 1980 / Ss-1)</name>
    <name type="common">White mold</name>
    <name type="synonym">Whetzelinia sclerotiorum</name>
    <dbReference type="NCBI Taxonomy" id="665079"/>
    <lineage>
        <taxon>Eukaryota</taxon>
        <taxon>Fungi</taxon>
        <taxon>Dikarya</taxon>
        <taxon>Ascomycota</taxon>
        <taxon>Pezizomycotina</taxon>
        <taxon>Leotiomycetes</taxon>
        <taxon>Helotiales</taxon>
        <taxon>Sclerotiniaceae</taxon>
        <taxon>Sclerotinia</taxon>
    </lineage>
</organism>
<evidence type="ECO:0000313" key="1">
    <source>
        <dbReference type="EMBL" id="EDN92368.1"/>
    </source>
</evidence>
<gene>
    <name evidence="1" type="ORF">SS1G_08231</name>
</gene>
<dbReference type="HOGENOM" id="CLU_3351362_0_0_1"/>
<dbReference type="RefSeq" id="XP_001590491.1">
    <property type="nucleotide sequence ID" value="XM_001590441.1"/>
</dbReference>
<dbReference type="KEGG" id="ssl:SS1G_08231"/>
<proteinExistence type="predicted"/>
<sequence>MVYNVLLKNPRKYVTKLRAWTAKDSIDKLKMKQQTVA</sequence>
<dbReference type="EMBL" id="CH476631">
    <property type="protein sequence ID" value="EDN92368.1"/>
    <property type="molecule type" value="Genomic_DNA"/>
</dbReference>
<protein>
    <submittedName>
        <fullName evidence="1">Uncharacterized protein</fullName>
    </submittedName>
</protein>
<keyword evidence="2" id="KW-1185">Reference proteome</keyword>
<accession>A7ESC6</accession>